<dbReference type="AlphaFoldDB" id="A0AAU9R519"/>
<dbReference type="Gene3D" id="3.10.180.50">
    <property type="match status" value="1"/>
</dbReference>
<dbReference type="InterPro" id="IPR009770">
    <property type="entry name" value="HGLS"/>
</dbReference>
<evidence type="ECO:0000256" key="7">
    <source>
        <dbReference type="ARBA" id="ARBA00035045"/>
    </source>
</evidence>
<dbReference type="GO" id="GO:0051213">
    <property type="term" value="F:dioxygenase activity"/>
    <property type="evidence" value="ECO:0007669"/>
    <property type="project" value="UniProtKB-KW"/>
</dbReference>
<evidence type="ECO:0000256" key="6">
    <source>
        <dbReference type="ARBA" id="ARBA00035023"/>
    </source>
</evidence>
<protein>
    <recommendedName>
        <fullName evidence="6">2-oxoadipate dioxygenase/decarboxylase</fullName>
        <ecNumber evidence="6">1.13.11.93</ecNumber>
    </recommendedName>
    <alternativeName>
        <fullName evidence="7">2-hydroxyglutarate synthase</fullName>
    </alternativeName>
</protein>
<proteinExistence type="inferred from homology"/>
<keyword evidence="9" id="KW-1185">Reference proteome</keyword>
<dbReference type="EMBL" id="OU466857">
    <property type="protein sequence ID" value="CAH2033815.1"/>
    <property type="molecule type" value="Genomic_DNA"/>
</dbReference>
<accession>A0AAU9R519</accession>
<keyword evidence="3" id="KW-0560">Oxidoreductase</keyword>
<sequence length="227" mass="25826">MEYISDPSFFLKKKHSFLGNNSIRIYDIRDKKKSSKAFSYTAQGSSHMGSLDLPHASSFKGGSEIFLRNVFENILKTYLRKNPTAKTIWKLVQSVDNEKICYDHFTFRTFKVDGYGIDSLSSFFMDYGYKIGGGLDFPKKKLRVLWFSPPDVHVPNDGHGLANGPLPRLVIAELLVDELSFESQEIVRRYLIPEGGKQAVLSSTLGSLIWEKPTWTDFKQLAKTKLV</sequence>
<dbReference type="PANTHER" id="PTHR31136">
    <property type="entry name" value="DUF1338 DOMAIN-CONTAINING PROTEIN"/>
    <property type="match status" value="1"/>
</dbReference>
<dbReference type="PANTHER" id="PTHR31136:SF3">
    <property type="entry name" value="2-OXOADIPATE DIOXYGENASE_DECARBOXYLASE"/>
    <property type="match status" value="1"/>
</dbReference>
<evidence type="ECO:0000313" key="8">
    <source>
        <dbReference type="EMBL" id="CAH2033815.1"/>
    </source>
</evidence>
<organism evidence="8 9">
    <name type="scientific">Thlaspi arvense</name>
    <name type="common">Field penny-cress</name>
    <dbReference type="NCBI Taxonomy" id="13288"/>
    <lineage>
        <taxon>Eukaryota</taxon>
        <taxon>Viridiplantae</taxon>
        <taxon>Streptophyta</taxon>
        <taxon>Embryophyta</taxon>
        <taxon>Tracheophyta</taxon>
        <taxon>Spermatophyta</taxon>
        <taxon>Magnoliopsida</taxon>
        <taxon>eudicotyledons</taxon>
        <taxon>Gunneridae</taxon>
        <taxon>Pentapetalae</taxon>
        <taxon>rosids</taxon>
        <taxon>malvids</taxon>
        <taxon>Brassicales</taxon>
        <taxon>Brassicaceae</taxon>
        <taxon>Thlaspideae</taxon>
        <taxon>Thlaspi</taxon>
    </lineage>
</organism>
<evidence type="ECO:0000256" key="1">
    <source>
        <dbReference type="ARBA" id="ARBA00001954"/>
    </source>
</evidence>
<dbReference type="Pfam" id="PF07063">
    <property type="entry name" value="HGLS"/>
    <property type="match status" value="1"/>
</dbReference>
<keyword evidence="4" id="KW-0408">Iron</keyword>
<keyword evidence="2" id="KW-0223">Dioxygenase</keyword>
<name>A0AAU9R519_THLAR</name>
<comment type="similarity">
    <text evidence="5">Belongs to the 2-oxoadipate dioxygenase/decarboxylase family.</text>
</comment>
<evidence type="ECO:0000313" key="9">
    <source>
        <dbReference type="Proteomes" id="UP000836841"/>
    </source>
</evidence>
<comment type="cofactor">
    <cofactor evidence="1">
        <name>Fe(2+)</name>
        <dbReference type="ChEBI" id="CHEBI:29033"/>
    </cofactor>
</comment>
<evidence type="ECO:0000256" key="5">
    <source>
        <dbReference type="ARBA" id="ARBA00035013"/>
    </source>
</evidence>
<dbReference type="Proteomes" id="UP000836841">
    <property type="component" value="Chromosome 1"/>
</dbReference>
<gene>
    <name evidence="8" type="ORF">TAV2_LOCUS1039</name>
</gene>
<reference evidence="8 9" key="1">
    <citation type="submission" date="2022-03" db="EMBL/GenBank/DDBJ databases">
        <authorList>
            <person name="Nunn A."/>
            <person name="Chopra R."/>
            <person name="Nunn A."/>
            <person name="Contreras Garrido A."/>
        </authorList>
    </citation>
    <scope>NUCLEOTIDE SEQUENCE [LARGE SCALE GENOMIC DNA]</scope>
</reference>
<dbReference type="SMART" id="SM01150">
    <property type="entry name" value="DUF1338"/>
    <property type="match status" value="1"/>
</dbReference>
<evidence type="ECO:0000256" key="3">
    <source>
        <dbReference type="ARBA" id="ARBA00023002"/>
    </source>
</evidence>
<dbReference type="EC" id="1.13.11.93" evidence="6"/>
<evidence type="ECO:0000256" key="2">
    <source>
        <dbReference type="ARBA" id="ARBA00022964"/>
    </source>
</evidence>
<evidence type="ECO:0000256" key="4">
    <source>
        <dbReference type="ARBA" id="ARBA00023004"/>
    </source>
</evidence>